<dbReference type="RefSeq" id="WP_190240393.1">
    <property type="nucleotide sequence ID" value="NZ_QFGA01000002.1"/>
</dbReference>
<proteinExistence type="predicted"/>
<keyword evidence="1" id="KW-1133">Transmembrane helix</keyword>
<sequence length="195" mass="23258">MNAVPSFEEVIELQNKAIEMQYQHWLHKELGTFQFWILIFVLVVPWLLWWKYADKKRLVEILLYGFMALTVATVLDEVGCQLNLWEYYYDIEPYFPRLIPLNDTALPVPFMLIYQVFPTWKKFIIAHTVLAAVFAFIGEPFLIWLGIYKIFQWKHIYSFPLYIIIPVFLRWLLLIIVGKQHQAKTKDEPSRDGAV</sequence>
<reference evidence="2 3" key="1">
    <citation type="journal article" date="2018" name="Environ. Microbiol.">
        <title>Novel energy conservation strategies and behaviour of Pelotomaculum schinkii driving syntrophic propionate catabolism.</title>
        <authorList>
            <person name="Hidalgo-Ahumada C.A.P."/>
            <person name="Nobu M.K."/>
            <person name="Narihiro T."/>
            <person name="Tamaki H."/>
            <person name="Liu W.T."/>
            <person name="Kamagata Y."/>
            <person name="Stams A.J.M."/>
            <person name="Imachi H."/>
            <person name="Sousa D.Z."/>
        </authorList>
    </citation>
    <scope>NUCLEOTIDE SEQUENCE [LARGE SCALE GENOMIC DNA]</scope>
    <source>
        <strain evidence="2 3">HH</strain>
    </source>
</reference>
<dbReference type="Proteomes" id="UP000298324">
    <property type="component" value="Unassembled WGS sequence"/>
</dbReference>
<keyword evidence="1" id="KW-0812">Transmembrane</keyword>
<gene>
    <name evidence="2" type="ORF">Psch_02332</name>
</gene>
<dbReference type="AlphaFoldDB" id="A0A4Y7R9G8"/>
<dbReference type="InterPro" id="IPR048147">
    <property type="entry name" value="CBO0543-like"/>
</dbReference>
<evidence type="ECO:0000256" key="1">
    <source>
        <dbReference type="SAM" id="Phobius"/>
    </source>
</evidence>
<dbReference type="EMBL" id="QFGA01000002">
    <property type="protein sequence ID" value="TEB05291.1"/>
    <property type="molecule type" value="Genomic_DNA"/>
</dbReference>
<feature type="transmembrane region" description="Helical" evidence="1">
    <location>
        <begin position="30"/>
        <end position="49"/>
    </location>
</feature>
<evidence type="ECO:0000313" key="3">
    <source>
        <dbReference type="Proteomes" id="UP000298324"/>
    </source>
</evidence>
<feature type="transmembrane region" description="Helical" evidence="1">
    <location>
        <begin position="98"/>
        <end position="117"/>
    </location>
</feature>
<keyword evidence="1" id="KW-0472">Membrane</keyword>
<keyword evidence="3" id="KW-1185">Reference proteome</keyword>
<evidence type="ECO:0000313" key="2">
    <source>
        <dbReference type="EMBL" id="TEB05291.1"/>
    </source>
</evidence>
<name>A0A4Y7R9G8_9FIRM</name>
<comment type="caution">
    <text evidence="2">The sequence shown here is derived from an EMBL/GenBank/DDBJ whole genome shotgun (WGS) entry which is preliminary data.</text>
</comment>
<accession>A0A4Y7R9G8</accession>
<protein>
    <submittedName>
        <fullName evidence="2">Uncharacterized protein</fullName>
    </submittedName>
</protein>
<organism evidence="2 3">
    <name type="scientific">Pelotomaculum schinkii</name>
    <dbReference type="NCBI Taxonomy" id="78350"/>
    <lineage>
        <taxon>Bacteria</taxon>
        <taxon>Bacillati</taxon>
        <taxon>Bacillota</taxon>
        <taxon>Clostridia</taxon>
        <taxon>Eubacteriales</taxon>
        <taxon>Desulfotomaculaceae</taxon>
        <taxon>Pelotomaculum</taxon>
    </lineage>
</organism>
<feature type="transmembrane region" description="Helical" evidence="1">
    <location>
        <begin position="124"/>
        <end position="147"/>
    </location>
</feature>
<feature type="transmembrane region" description="Helical" evidence="1">
    <location>
        <begin position="159"/>
        <end position="177"/>
    </location>
</feature>
<feature type="transmembrane region" description="Helical" evidence="1">
    <location>
        <begin position="61"/>
        <end position="78"/>
    </location>
</feature>
<dbReference type="NCBIfam" id="NF041644">
    <property type="entry name" value="CBO0543_fam"/>
    <property type="match status" value="1"/>
</dbReference>